<dbReference type="EMBL" id="FJOG01000039">
    <property type="protein sequence ID" value="CZR66743.1"/>
    <property type="molecule type" value="Genomic_DNA"/>
</dbReference>
<name>A0A1L7XNY9_9HELO</name>
<accession>A0A1L7XNY9</accession>
<evidence type="ECO:0000313" key="1">
    <source>
        <dbReference type="EMBL" id="CZR66743.1"/>
    </source>
</evidence>
<dbReference type="Proteomes" id="UP000184330">
    <property type="component" value="Unassembled WGS sequence"/>
</dbReference>
<dbReference type="AlphaFoldDB" id="A0A1L7XNY9"/>
<proteinExistence type="predicted"/>
<sequence length="168" mass="19057">MATIRFSDELEEREFYEQLPKGEQLRFICELDLDWKGNFEEVLILKAIATAVSHRIRELHPTCGMVALETDLETRGWTADSLVGISQNLRGMHGCRSQLWAIPEEFRDLGIHRKGFAPLSSTLSSLALWSDHWFPGFHERSCLRPLPVTSSFLNIPPSLPAVSGGWHV</sequence>
<reference evidence="1 2" key="1">
    <citation type="submission" date="2016-03" db="EMBL/GenBank/DDBJ databases">
        <authorList>
            <person name="Ploux O."/>
        </authorList>
    </citation>
    <scope>NUCLEOTIDE SEQUENCE [LARGE SCALE GENOMIC DNA]</scope>
    <source>
        <strain evidence="1 2">UAMH 11012</strain>
    </source>
</reference>
<protein>
    <submittedName>
        <fullName evidence="1">Uncharacterized protein</fullName>
    </submittedName>
</protein>
<organism evidence="1 2">
    <name type="scientific">Phialocephala subalpina</name>
    <dbReference type="NCBI Taxonomy" id="576137"/>
    <lineage>
        <taxon>Eukaryota</taxon>
        <taxon>Fungi</taxon>
        <taxon>Dikarya</taxon>
        <taxon>Ascomycota</taxon>
        <taxon>Pezizomycotina</taxon>
        <taxon>Leotiomycetes</taxon>
        <taxon>Helotiales</taxon>
        <taxon>Mollisiaceae</taxon>
        <taxon>Phialocephala</taxon>
        <taxon>Phialocephala fortinii species complex</taxon>
    </lineage>
</organism>
<evidence type="ECO:0000313" key="2">
    <source>
        <dbReference type="Proteomes" id="UP000184330"/>
    </source>
</evidence>
<keyword evidence="2" id="KW-1185">Reference proteome</keyword>
<gene>
    <name evidence="1" type="ORF">PAC_16644</name>
</gene>